<dbReference type="EMBL" id="JAKEVY010000003">
    <property type="protein sequence ID" value="MCF1715302.1"/>
    <property type="molecule type" value="Genomic_DNA"/>
</dbReference>
<dbReference type="RefSeq" id="WP_234866258.1">
    <property type="nucleotide sequence ID" value="NZ_JAKEVY010000003.1"/>
</dbReference>
<evidence type="ECO:0000313" key="1">
    <source>
        <dbReference type="EMBL" id="MCF1715302.1"/>
    </source>
</evidence>
<keyword evidence="2" id="KW-1185">Reference proteome</keyword>
<protein>
    <submittedName>
        <fullName evidence="1">Uncharacterized protein</fullName>
    </submittedName>
</protein>
<evidence type="ECO:0000313" key="2">
    <source>
        <dbReference type="Proteomes" id="UP001200145"/>
    </source>
</evidence>
<organism evidence="1 2">
    <name type="scientific">Flavihumibacter fluminis</name>
    <dbReference type="NCBI Taxonomy" id="2909236"/>
    <lineage>
        <taxon>Bacteria</taxon>
        <taxon>Pseudomonadati</taxon>
        <taxon>Bacteroidota</taxon>
        <taxon>Chitinophagia</taxon>
        <taxon>Chitinophagales</taxon>
        <taxon>Chitinophagaceae</taxon>
        <taxon>Flavihumibacter</taxon>
    </lineage>
</organism>
<dbReference type="Proteomes" id="UP001200145">
    <property type="component" value="Unassembled WGS sequence"/>
</dbReference>
<gene>
    <name evidence="1" type="ORF">L0U88_11750</name>
</gene>
<sequence length="112" mass="13218">MENSSDDISVVQQELVKLTRQELVHKTDGWSELRTALAVWVNDLIQHNLTELIRVLYRVDISENKLKFLLREKVGEDAALIIADLIIERQLQKIKTRQQFQQPPPENEEDRW</sequence>
<name>A0ABS9BHV4_9BACT</name>
<reference evidence="1 2" key="1">
    <citation type="submission" date="2022-01" db="EMBL/GenBank/DDBJ databases">
        <title>Flavihumibacter sp. nov., isolated from sediment of a river.</title>
        <authorList>
            <person name="Liu H."/>
        </authorList>
    </citation>
    <scope>NUCLEOTIDE SEQUENCE [LARGE SCALE GENOMIC DNA]</scope>
    <source>
        <strain evidence="1 2">RY-1</strain>
    </source>
</reference>
<accession>A0ABS9BHV4</accession>
<comment type="caution">
    <text evidence="1">The sequence shown here is derived from an EMBL/GenBank/DDBJ whole genome shotgun (WGS) entry which is preliminary data.</text>
</comment>
<proteinExistence type="predicted"/>